<protein>
    <submittedName>
        <fullName evidence="2">Uncharacterized protein</fullName>
    </submittedName>
</protein>
<reference evidence="2 3" key="1">
    <citation type="journal article" date="2018" name="Front. Microbiol.">
        <title>Pseudomonas orientalis F9: A Potent Antagonist against Phytopathogens with Phytotoxic Effect in the Apple Flower.</title>
        <authorList>
            <person name="Zengerer V."/>
            <person name="Schmid M."/>
            <person name="Bieri M."/>
            <person name="Muller D.C."/>
            <person name="Remus-Emsermann M.N.P."/>
            <person name="Ahrens C.H."/>
            <person name="Pelludat C."/>
        </authorList>
    </citation>
    <scope>NUCLEOTIDE SEQUENCE [LARGE SCALE GENOMIC DNA]</scope>
    <source>
        <strain evidence="2 3">F9</strain>
    </source>
</reference>
<gene>
    <name evidence="2" type="ORF">BOP93_10370</name>
</gene>
<keyword evidence="1" id="KW-0472">Membrane</keyword>
<name>A0A2L0RVD8_9PSED</name>
<dbReference type="AlphaFoldDB" id="A0A2L0RVD8"/>
<proteinExistence type="predicted"/>
<accession>A0A2L0RVD8</accession>
<feature type="transmembrane region" description="Helical" evidence="1">
    <location>
        <begin position="85"/>
        <end position="102"/>
    </location>
</feature>
<evidence type="ECO:0000313" key="3">
    <source>
        <dbReference type="Proteomes" id="UP000239888"/>
    </source>
</evidence>
<keyword evidence="1" id="KW-1133">Transmembrane helix</keyword>
<evidence type="ECO:0000313" key="2">
    <source>
        <dbReference type="EMBL" id="AUZ45978.1"/>
    </source>
</evidence>
<feature type="transmembrane region" description="Helical" evidence="1">
    <location>
        <begin position="108"/>
        <end position="125"/>
    </location>
</feature>
<organism evidence="2 3">
    <name type="scientific">Pseudomonas orientalis</name>
    <dbReference type="NCBI Taxonomy" id="76758"/>
    <lineage>
        <taxon>Bacteria</taxon>
        <taxon>Pseudomonadati</taxon>
        <taxon>Pseudomonadota</taxon>
        <taxon>Gammaproteobacteria</taxon>
        <taxon>Pseudomonadales</taxon>
        <taxon>Pseudomonadaceae</taxon>
        <taxon>Pseudomonas</taxon>
    </lineage>
</organism>
<dbReference type="EMBL" id="CP018049">
    <property type="protein sequence ID" value="AUZ45978.1"/>
    <property type="molecule type" value="Genomic_DNA"/>
</dbReference>
<dbReference type="KEGG" id="poi:BOP93_10370"/>
<evidence type="ECO:0000256" key="1">
    <source>
        <dbReference type="SAM" id="Phobius"/>
    </source>
</evidence>
<feature type="transmembrane region" description="Helical" evidence="1">
    <location>
        <begin position="60"/>
        <end position="78"/>
    </location>
</feature>
<dbReference type="Proteomes" id="UP000239888">
    <property type="component" value="Chromosome"/>
</dbReference>
<keyword evidence="1" id="KW-0812">Transmembrane</keyword>
<feature type="transmembrane region" description="Helical" evidence="1">
    <location>
        <begin position="20"/>
        <end position="40"/>
    </location>
</feature>
<dbReference type="RefSeq" id="WP_104502579.1">
    <property type="nucleotide sequence ID" value="NZ_CP018049.1"/>
</dbReference>
<sequence>MASSVLRASDSIARVLRRNLPVLLGTTAMAILSGILVTVLDDATYLRRFDPSLKAQMSGWSLVALATVAVFSNVMMVCGRHWAGVVLAGYFAMCLMLVVPTLQYHPHTLAYSLGVVCPLCGLLLLNSERHREMRHSLFKLRVQLHGGGDRRADRSV</sequence>